<reference evidence="1 2" key="1">
    <citation type="submission" date="2018-09" db="EMBL/GenBank/DDBJ databases">
        <title>Genome sequencing of Nocardioides immobilis CCTCC AB 2017083 for comparison to Nocardioides silvaticus.</title>
        <authorList>
            <person name="Li C."/>
            <person name="Wang G."/>
        </authorList>
    </citation>
    <scope>NUCLEOTIDE SEQUENCE [LARGE SCALE GENOMIC DNA]</scope>
    <source>
        <strain evidence="1 2">CCTCC AB 2017083</strain>
    </source>
</reference>
<dbReference type="AlphaFoldDB" id="A0A417Y0U9"/>
<dbReference type="EMBL" id="QXGH01000018">
    <property type="protein sequence ID" value="RHW26282.1"/>
    <property type="molecule type" value="Genomic_DNA"/>
</dbReference>
<protein>
    <submittedName>
        <fullName evidence="1">Carboxymuconolactone decarboxylase family protein</fullName>
    </submittedName>
</protein>
<organism evidence="1 2">
    <name type="scientific">Nocardioides immobilis</name>
    <dbReference type="NCBI Taxonomy" id="2049295"/>
    <lineage>
        <taxon>Bacteria</taxon>
        <taxon>Bacillati</taxon>
        <taxon>Actinomycetota</taxon>
        <taxon>Actinomycetes</taxon>
        <taxon>Propionibacteriales</taxon>
        <taxon>Nocardioidaceae</taxon>
        <taxon>Nocardioides</taxon>
    </lineage>
</organism>
<dbReference type="SUPFAM" id="SSF69118">
    <property type="entry name" value="AhpD-like"/>
    <property type="match status" value="1"/>
</dbReference>
<name>A0A417Y0U9_9ACTN</name>
<accession>A0A417Y0U9</accession>
<dbReference type="InterPro" id="IPR029032">
    <property type="entry name" value="AhpD-like"/>
</dbReference>
<keyword evidence="2" id="KW-1185">Reference proteome</keyword>
<proteinExistence type="predicted"/>
<sequence length="136" mass="15063">MGLHYFDRETREVVRLRCARVNGCDLCKSQRWVDDNGLPISQEVSAAIDAYESADLPEEQKAALRIVDAFLNNPSAAADQGFRARAYEHFDASQILSLLLDSMKWSAAKIGVALELDEPNGSAMYFDETGAQHILA</sequence>
<dbReference type="Proteomes" id="UP000283644">
    <property type="component" value="Unassembled WGS sequence"/>
</dbReference>
<gene>
    <name evidence="1" type="ORF">D0Z08_15060</name>
</gene>
<comment type="caution">
    <text evidence="1">The sequence shown here is derived from an EMBL/GenBank/DDBJ whole genome shotgun (WGS) entry which is preliminary data.</text>
</comment>
<dbReference type="Gene3D" id="1.20.1290.10">
    <property type="entry name" value="AhpD-like"/>
    <property type="match status" value="1"/>
</dbReference>
<evidence type="ECO:0000313" key="2">
    <source>
        <dbReference type="Proteomes" id="UP000283644"/>
    </source>
</evidence>
<evidence type="ECO:0000313" key="1">
    <source>
        <dbReference type="EMBL" id="RHW26282.1"/>
    </source>
</evidence>